<keyword evidence="7" id="KW-0411">Iron-sulfur</keyword>
<dbReference type="PANTHER" id="PTHR43409">
    <property type="entry name" value="ANAEROBIC MAGNESIUM-PROTOPORPHYRIN IX MONOMETHYL ESTER CYCLASE-RELATED"/>
    <property type="match status" value="1"/>
</dbReference>
<evidence type="ECO:0000256" key="3">
    <source>
        <dbReference type="ARBA" id="ARBA00022679"/>
    </source>
</evidence>
<dbReference type="CDD" id="cd02068">
    <property type="entry name" value="radical_SAM_B12_BD"/>
    <property type="match status" value="1"/>
</dbReference>
<dbReference type="CDD" id="cd01335">
    <property type="entry name" value="Radical_SAM"/>
    <property type="match status" value="1"/>
</dbReference>
<dbReference type="Pfam" id="PF02310">
    <property type="entry name" value="B12-binding"/>
    <property type="match status" value="1"/>
</dbReference>
<dbReference type="InterPro" id="IPR006638">
    <property type="entry name" value="Elp3/MiaA/NifB-like_rSAM"/>
</dbReference>
<dbReference type="InterPro" id="IPR023404">
    <property type="entry name" value="rSAM_horseshoe"/>
</dbReference>
<dbReference type="InterPro" id="IPR007197">
    <property type="entry name" value="rSAM"/>
</dbReference>
<evidence type="ECO:0000256" key="2">
    <source>
        <dbReference type="ARBA" id="ARBA00022603"/>
    </source>
</evidence>
<evidence type="ECO:0000259" key="9">
    <source>
        <dbReference type="PROSITE" id="PS51918"/>
    </source>
</evidence>
<dbReference type="PROSITE" id="PS51332">
    <property type="entry name" value="B12_BINDING"/>
    <property type="match status" value="1"/>
</dbReference>
<dbReference type="GO" id="GO:0046872">
    <property type="term" value="F:metal ion binding"/>
    <property type="evidence" value="ECO:0007669"/>
    <property type="project" value="UniProtKB-KW"/>
</dbReference>
<keyword evidence="2" id="KW-0489">Methyltransferase</keyword>
<evidence type="ECO:0000259" key="8">
    <source>
        <dbReference type="PROSITE" id="PS51332"/>
    </source>
</evidence>
<name>A0A381ZSG5_9ZZZZ</name>
<protein>
    <submittedName>
        <fullName evidence="10">Uncharacterized protein</fullName>
    </submittedName>
</protein>
<dbReference type="SFLD" id="SFLDG01082">
    <property type="entry name" value="B12-binding_domain_containing"/>
    <property type="match status" value="1"/>
</dbReference>
<evidence type="ECO:0000256" key="1">
    <source>
        <dbReference type="ARBA" id="ARBA00001966"/>
    </source>
</evidence>
<dbReference type="SFLD" id="SFLDG01123">
    <property type="entry name" value="methyltransferase_(Class_B)"/>
    <property type="match status" value="1"/>
</dbReference>
<dbReference type="SMART" id="SM00729">
    <property type="entry name" value="Elp3"/>
    <property type="match status" value="1"/>
</dbReference>
<dbReference type="SFLD" id="SFLDS00029">
    <property type="entry name" value="Radical_SAM"/>
    <property type="match status" value="1"/>
</dbReference>
<dbReference type="InterPro" id="IPR058240">
    <property type="entry name" value="rSAM_sf"/>
</dbReference>
<keyword evidence="5" id="KW-0479">Metal-binding</keyword>
<keyword evidence="4" id="KW-0949">S-adenosyl-L-methionine</keyword>
<feature type="domain" description="Radical SAM core" evidence="9">
    <location>
        <begin position="190"/>
        <end position="408"/>
    </location>
</feature>
<dbReference type="InterPro" id="IPR006158">
    <property type="entry name" value="Cobalamin-bd"/>
</dbReference>
<evidence type="ECO:0000256" key="7">
    <source>
        <dbReference type="ARBA" id="ARBA00023014"/>
    </source>
</evidence>
<organism evidence="10">
    <name type="scientific">marine metagenome</name>
    <dbReference type="NCBI Taxonomy" id="408172"/>
    <lineage>
        <taxon>unclassified sequences</taxon>
        <taxon>metagenomes</taxon>
        <taxon>ecological metagenomes</taxon>
    </lineage>
</organism>
<dbReference type="InterPro" id="IPR051198">
    <property type="entry name" value="BchE-like"/>
</dbReference>
<evidence type="ECO:0000256" key="5">
    <source>
        <dbReference type="ARBA" id="ARBA00022723"/>
    </source>
</evidence>
<feature type="domain" description="B12-binding" evidence="8">
    <location>
        <begin position="1"/>
        <end position="139"/>
    </location>
</feature>
<dbReference type="GO" id="GO:0051539">
    <property type="term" value="F:4 iron, 4 sulfur cluster binding"/>
    <property type="evidence" value="ECO:0007669"/>
    <property type="project" value="UniProtKB-KW"/>
</dbReference>
<evidence type="ECO:0000256" key="6">
    <source>
        <dbReference type="ARBA" id="ARBA00023004"/>
    </source>
</evidence>
<dbReference type="Pfam" id="PF04055">
    <property type="entry name" value="Radical_SAM"/>
    <property type="match status" value="1"/>
</dbReference>
<accession>A0A381ZSG5</accession>
<dbReference type="PROSITE" id="PS51918">
    <property type="entry name" value="RADICAL_SAM"/>
    <property type="match status" value="1"/>
</dbReference>
<dbReference type="Gene3D" id="3.80.30.20">
    <property type="entry name" value="tm_1862 like domain"/>
    <property type="match status" value="1"/>
</dbReference>
<keyword evidence="3" id="KW-0808">Transferase</keyword>
<dbReference type="PANTHER" id="PTHR43409:SF7">
    <property type="entry name" value="BLL1977 PROTEIN"/>
    <property type="match status" value="1"/>
</dbReference>
<dbReference type="GO" id="GO:0003824">
    <property type="term" value="F:catalytic activity"/>
    <property type="evidence" value="ECO:0007669"/>
    <property type="project" value="InterPro"/>
</dbReference>
<comment type="cofactor">
    <cofactor evidence="1">
        <name>[4Fe-4S] cluster</name>
        <dbReference type="ChEBI" id="CHEBI:49883"/>
    </cofactor>
</comment>
<keyword evidence="6" id="KW-0408">Iron</keyword>
<evidence type="ECO:0000313" key="10">
    <source>
        <dbReference type="EMBL" id="SVA92139.1"/>
    </source>
</evidence>
<dbReference type="GO" id="GO:0031419">
    <property type="term" value="F:cobalamin binding"/>
    <property type="evidence" value="ECO:0007669"/>
    <property type="project" value="InterPro"/>
</dbReference>
<proteinExistence type="predicted"/>
<sequence length="468" mass="53887">MRVALIWPNGFKVQNTIPLAFGYLKSNIKNKDRHQIKIIDCSLENLNSRSVELREKILEFKPDVLGISFWSPNYYEALSILMLAKSIDPNMTTVVGGPHATSYSDKVMENGEIDFLFRGEADISFSVFLDELEEKVPDLSKVKGLTYRDSGGELVDNEQDSQENLDLIQLPDYEAINLDGYLSAGYQFAGARGGNAPIWITRGCPYRCGFCSAPFQNGRPVRVHSIDYMVRWVKYLYDKKNIRQLNIIDDNFTYHIKYAKEFCRRMIELDLPNLRFCTPNGIRQEKTDFELLTLMKKAGWDYVFIAPESGSVKTLQRMQKDLDPKTIPQKVKEIKSAGLKVYGFFIVGYPGETIEDLKETEELMLNGGFTYLSISRFQPLPGTPIYDELVASNEIEDGLLPLRYNSPHSVYTPEGLKNFNFSRFFFKNQLKLMLKSPSNIFYLIWSHDKRVLFDRFFFAFKNALSSRV</sequence>
<dbReference type="AlphaFoldDB" id="A0A381ZSG5"/>
<dbReference type="InterPro" id="IPR034466">
    <property type="entry name" value="Methyltransferase_Class_B"/>
</dbReference>
<dbReference type="Gene3D" id="3.40.50.280">
    <property type="entry name" value="Cobalamin-binding domain"/>
    <property type="match status" value="1"/>
</dbReference>
<reference evidence="10" key="1">
    <citation type="submission" date="2018-05" db="EMBL/GenBank/DDBJ databases">
        <authorList>
            <person name="Lanie J.A."/>
            <person name="Ng W.-L."/>
            <person name="Kazmierczak K.M."/>
            <person name="Andrzejewski T.M."/>
            <person name="Davidsen T.M."/>
            <person name="Wayne K.J."/>
            <person name="Tettelin H."/>
            <person name="Glass J.I."/>
            <person name="Rusch D."/>
            <person name="Podicherti R."/>
            <person name="Tsui H.-C.T."/>
            <person name="Winkler M.E."/>
        </authorList>
    </citation>
    <scope>NUCLEOTIDE SEQUENCE</scope>
</reference>
<evidence type="ECO:0000256" key="4">
    <source>
        <dbReference type="ARBA" id="ARBA00022691"/>
    </source>
</evidence>
<gene>
    <name evidence="10" type="ORF">METZ01_LOCUS144993</name>
</gene>
<dbReference type="SUPFAM" id="SSF102114">
    <property type="entry name" value="Radical SAM enzymes"/>
    <property type="match status" value="1"/>
</dbReference>
<dbReference type="EMBL" id="UINC01022467">
    <property type="protein sequence ID" value="SVA92139.1"/>
    <property type="molecule type" value="Genomic_DNA"/>
</dbReference>